<accession>A0ACB7XCX7</accession>
<evidence type="ECO:0000313" key="2">
    <source>
        <dbReference type="Proteomes" id="UP000828048"/>
    </source>
</evidence>
<reference evidence="1 2" key="1">
    <citation type="journal article" date="2021" name="Hortic Res">
        <title>High-quality reference genome and annotation aids understanding of berry development for evergreen blueberry (Vaccinium darrowii).</title>
        <authorList>
            <person name="Yu J."/>
            <person name="Hulse-Kemp A.M."/>
            <person name="Babiker E."/>
            <person name="Staton M."/>
        </authorList>
    </citation>
    <scope>NUCLEOTIDE SEQUENCE [LARGE SCALE GENOMIC DNA]</scope>
    <source>
        <strain evidence="2">cv. NJ 8807/NJ 8810</strain>
        <tissue evidence="1">Young leaf</tissue>
    </source>
</reference>
<gene>
    <name evidence="1" type="ORF">Vadar_026531</name>
</gene>
<protein>
    <submittedName>
        <fullName evidence="1">Uncharacterized protein</fullName>
    </submittedName>
</protein>
<sequence>MFQLPSLPSYGLDKWIIVLSEEPNWKTRFESTPEMEGNGETDYHCHLITIKELEEMEKKTKETPKLLNQTAGKESCCIFRVPQSLVEINEKAYHPQILSIGPYHHGKPHLKMIEEHKWKFLSEILTRTPPYRGNLNRYLRIIAPMEKQIRECYSEFIHFSSFDLIQMMVLDGLFIIELISKVGRVAPSDPENPIFNMAWIPPFLCRDLLRLENQIPFFVLQTLFENTRVTRSGDGNQSLAGLILEFLSYTFDRRPDEVLKRCENLELEGKHLLDFFRKSFIPRRTPQKMTKNVNYCFARRKGKNDIPLLQLIPCAKKLEAGGIKFKAKKDEMSFLKISFCNGVLEIPQISIDDVITSFFLNSVAFEQCYSHCSKHMTAYATFMGCLINKPTDAEFLCDREVMENYFGNDEELVHFFNNLGKEMAFDINNNYLSKVFEDVNRYSRNGWHVQWAGLKRKYFDTPWSFTSALAALLLLLLTMVQAFFAVYPYAGGKSPG</sequence>
<keyword evidence="2" id="KW-1185">Reference proteome</keyword>
<dbReference type="Proteomes" id="UP000828048">
    <property type="component" value="Chromosome 6"/>
</dbReference>
<evidence type="ECO:0000313" key="1">
    <source>
        <dbReference type="EMBL" id="KAH7838448.1"/>
    </source>
</evidence>
<organism evidence="1 2">
    <name type="scientific">Vaccinium darrowii</name>
    <dbReference type="NCBI Taxonomy" id="229202"/>
    <lineage>
        <taxon>Eukaryota</taxon>
        <taxon>Viridiplantae</taxon>
        <taxon>Streptophyta</taxon>
        <taxon>Embryophyta</taxon>
        <taxon>Tracheophyta</taxon>
        <taxon>Spermatophyta</taxon>
        <taxon>Magnoliopsida</taxon>
        <taxon>eudicotyledons</taxon>
        <taxon>Gunneridae</taxon>
        <taxon>Pentapetalae</taxon>
        <taxon>asterids</taxon>
        <taxon>Ericales</taxon>
        <taxon>Ericaceae</taxon>
        <taxon>Vaccinioideae</taxon>
        <taxon>Vaccinieae</taxon>
        <taxon>Vaccinium</taxon>
    </lineage>
</organism>
<proteinExistence type="predicted"/>
<comment type="caution">
    <text evidence="1">The sequence shown here is derived from an EMBL/GenBank/DDBJ whole genome shotgun (WGS) entry which is preliminary data.</text>
</comment>
<dbReference type="EMBL" id="CM037156">
    <property type="protein sequence ID" value="KAH7838448.1"/>
    <property type="molecule type" value="Genomic_DNA"/>
</dbReference>
<name>A0ACB7XCX7_9ERIC</name>